<feature type="chain" id="PRO_5045548692" evidence="1">
    <location>
        <begin position="28"/>
        <end position="352"/>
    </location>
</feature>
<keyword evidence="1" id="KW-0732">Signal</keyword>
<gene>
    <name evidence="2" type="ORF">GCM10009754_06110</name>
</gene>
<dbReference type="EMBL" id="BAAANN010000002">
    <property type="protein sequence ID" value="GAA1941554.1"/>
    <property type="molecule type" value="Genomic_DNA"/>
</dbReference>
<comment type="caution">
    <text evidence="2">The sequence shown here is derived from an EMBL/GenBank/DDBJ whole genome shotgun (WGS) entry which is preliminary data.</text>
</comment>
<organism evidence="2 3">
    <name type="scientific">Amycolatopsis minnesotensis</name>
    <dbReference type="NCBI Taxonomy" id="337894"/>
    <lineage>
        <taxon>Bacteria</taxon>
        <taxon>Bacillati</taxon>
        <taxon>Actinomycetota</taxon>
        <taxon>Actinomycetes</taxon>
        <taxon>Pseudonocardiales</taxon>
        <taxon>Pseudonocardiaceae</taxon>
        <taxon>Amycolatopsis</taxon>
    </lineage>
</organism>
<protein>
    <submittedName>
        <fullName evidence="2">Uncharacterized protein</fullName>
    </submittedName>
</protein>
<reference evidence="3" key="1">
    <citation type="journal article" date="2019" name="Int. J. Syst. Evol. Microbiol.">
        <title>The Global Catalogue of Microorganisms (GCM) 10K type strain sequencing project: providing services to taxonomists for standard genome sequencing and annotation.</title>
        <authorList>
            <consortium name="The Broad Institute Genomics Platform"/>
            <consortium name="The Broad Institute Genome Sequencing Center for Infectious Disease"/>
            <person name="Wu L."/>
            <person name="Ma J."/>
        </authorList>
    </citation>
    <scope>NUCLEOTIDE SEQUENCE [LARGE SCALE GENOMIC DNA]</scope>
    <source>
        <strain evidence="3">JCM 14545</strain>
    </source>
</reference>
<evidence type="ECO:0000313" key="2">
    <source>
        <dbReference type="EMBL" id="GAA1941554.1"/>
    </source>
</evidence>
<keyword evidence="3" id="KW-1185">Reference proteome</keyword>
<feature type="signal peptide" evidence="1">
    <location>
        <begin position="1"/>
        <end position="27"/>
    </location>
</feature>
<sequence length="352" mass="37792">MRAHKVVSVFCAAVISLTIPVQGFAAAADRQAPASAGVFASADNAFVWWVALRDGRGFVRAAALNALASEPQEAGISRFFATEYDFAVRYSAERSALNADFARRVLDTHTARFSPEVHAAAQRAVTGSDADRDQFARTGYAAARERDQHNREADGKQAAAIVEADRQFVRGLGQTDPGPQVRAAAAWALRPGAGDSDLVEFFSCGWASAARLDLETHRTAAADREVAWRVVARRLVTEAQDAEKAALEASQEAAAQLRAAAARAWREVGDKTAAPRSAWADAGEIALKQAENWRAVAAAAQAATGPNWQAIAGPATTSQDQWQVEQQTAREQAAYWTALLQQAESGEQRMTK</sequence>
<dbReference type="Proteomes" id="UP001501116">
    <property type="component" value="Unassembled WGS sequence"/>
</dbReference>
<evidence type="ECO:0000256" key="1">
    <source>
        <dbReference type="SAM" id="SignalP"/>
    </source>
</evidence>
<accession>A0ABP5BG20</accession>
<evidence type="ECO:0000313" key="3">
    <source>
        <dbReference type="Proteomes" id="UP001501116"/>
    </source>
</evidence>
<name>A0ABP5BG20_9PSEU</name>
<proteinExistence type="predicted"/>